<dbReference type="WBParaSite" id="RSKR_0000456550.1">
    <property type="protein sequence ID" value="RSKR_0000456550.1"/>
    <property type="gene ID" value="RSKR_0000456550"/>
</dbReference>
<name>A0AC35TVK8_9BILA</name>
<evidence type="ECO:0000313" key="2">
    <source>
        <dbReference type="WBParaSite" id="RSKR_0000456550.1"/>
    </source>
</evidence>
<organism evidence="1 2">
    <name type="scientific">Rhabditophanes sp. KR3021</name>
    <dbReference type="NCBI Taxonomy" id="114890"/>
    <lineage>
        <taxon>Eukaryota</taxon>
        <taxon>Metazoa</taxon>
        <taxon>Ecdysozoa</taxon>
        <taxon>Nematoda</taxon>
        <taxon>Chromadorea</taxon>
        <taxon>Rhabditida</taxon>
        <taxon>Tylenchina</taxon>
        <taxon>Panagrolaimomorpha</taxon>
        <taxon>Strongyloidoidea</taxon>
        <taxon>Alloionematidae</taxon>
        <taxon>Rhabditophanes</taxon>
    </lineage>
</organism>
<proteinExistence type="predicted"/>
<reference evidence="2" key="1">
    <citation type="submission" date="2016-11" db="UniProtKB">
        <authorList>
            <consortium name="WormBaseParasite"/>
        </authorList>
    </citation>
    <scope>IDENTIFICATION</scope>
    <source>
        <strain evidence="2">KR3021</strain>
    </source>
</reference>
<accession>A0AC35TVK8</accession>
<dbReference type="Proteomes" id="UP000095286">
    <property type="component" value="Unplaced"/>
</dbReference>
<protein>
    <submittedName>
        <fullName evidence="2">Uncharacterized protein</fullName>
    </submittedName>
</protein>
<evidence type="ECO:0000313" key="1">
    <source>
        <dbReference type="Proteomes" id="UP000095286"/>
    </source>
</evidence>
<sequence length="116" mass="13141">MKIYIFLAVIIICTAALDPKNPIYRSLTYEELNFDDFDSPNSFGKYLASVAKVKGCENLANIYKKECSEFEATEAFSSFSFSTFRNEVFSELKEKEPDGRCILPGAHKFLIIGETN</sequence>